<gene>
    <name evidence="3" type="ORF">K469DRAFT_746204</name>
</gene>
<dbReference type="EMBL" id="ML994616">
    <property type="protein sequence ID" value="KAF2191767.1"/>
    <property type="molecule type" value="Genomic_DNA"/>
</dbReference>
<evidence type="ECO:0000256" key="1">
    <source>
        <dbReference type="SAM" id="MobiDB-lite"/>
    </source>
</evidence>
<feature type="region of interest" description="Disordered" evidence="1">
    <location>
        <begin position="139"/>
        <end position="161"/>
    </location>
</feature>
<dbReference type="PANTHER" id="PTHR42085:SF8">
    <property type="entry name" value="F-BOX DOMAIN-CONTAINING PROTEIN"/>
    <property type="match status" value="1"/>
</dbReference>
<protein>
    <recommendedName>
        <fullName evidence="2">DUF7730 domain-containing protein</fullName>
    </recommendedName>
</protein>
<evidence type="ECO:0000313" key="4">
    <source>
        <dbReference type="Proteomes" id="UP000800200"/>
    </source>
</evidence>
<reference evidence="3" key="1">
    <citation type="journal article" date="2020" name="Stud. Mycol.">
        <title>101 Dothideomycetes genomes: a test case for predicting lifestyles and emergence of pathogens.</title>
        <authorList>
            <person name="Haridas S."/>
            <person name="Albert R."/>
            <person name="Binder M."/>
            <person name="Bloem J."/>
            <person name="Labutti K."/>
            <person name="Salamov A."/>
            <person name="Andreopoulos B."/>
            <person name="Baker S."/>
            <person name="Barry K."/>
            <person name="Bills G."/>
            <person name="Bluhm B."/>
            <person name="Cannon C."/>
            <person name="Castanera R."/>
            <person name="Culley D."/>
            <person name="Daum C."/>
            <person name="Ezra D."/>
            <person name="Gonzalez J."/>
            <person name="Henrissat B."/>
            <person name="Kuo A."/>
            <person name="Liang C."/>
            <person name="Lipzen A."/>
            <person name="Lutzoni F."/>
            <person name="Magnuson J."/>
            <person name="Mondo S."/>
            <person name="Nolan M."/>
            <person name="Ohm R."/>
            <person name="Pangilinan J."/>
            <person name="Park H.-J."/>
            <person name="Ramirez L."/>
            <person name="Alfaro M."/>
            <person name="Sun H."/>
            <person name="Tritt A."/>
            <person name="Yoshinaga Y."/>
            <person name="Zwiers L.-H."/>
            <person name="Turgeon B."/>
            <person name="Goodwin S."/>
            <person name="Spatafora J."/>
            <person name="Crous P."/>
            <person name="Grigoriev I."/>
        </authorList>
    </citation>
    <scope>NUCLEOTIDE SEQUENCE</scope>
    <source>
        <strain evidence="3">CBS 207.26</strain>
    </source>
</reference>
<feature type="compositionally biased region" description="Basic residues" evidence="1">
    <location>
        <begin position="49"/>
        <end position="61"/>
    </location>
</feature>
<evidence type="ECO:0000259" key="2">
    <source>
        <dbReference type="Pfam" id="PF24864"/>
    </source>
</evidence>
<feature type="region of interest" description="Disordered" evidence="1">
    <location>
        <begin position="25"/>
        <end position="61"/>
    </location>
</feature>
<feature type="domain" description="DUF7730" evidence="2">
    <location>
        <begin position="70"/>
        <end position="225"/>
    </location>
</feature>
<dbReference type="OrthoDB" id="5397846at2759"/>
<keyword evidence="4" id="KW-1185">Reference proteome</keyword>
<name>A0A6A6EI93_9PEZI</name>
<dbReference type="PANTHER" id="PTHR42085">
    <property type="entry name" value="F-BOX DOMAIN-CONTAINING PROTEIN"/>
    <property type="match status" value="1"/>
</dbReference>
<dbReference type="InterPro" id="IPR056632">
    <property type="entry name" value="DUF7730"/>
</dbReference>
<dbReference type="Proteomes" id="UP000800200">
    <property type="component" value="Unassembled WGS sequence"/>
</dbReference>
<dbReference type="InterPro" id="IPR038883">
    <property type="entry name" value="AN11006-like"/>
</dbReference>
<sequence length="309" mass="35678">MTSTFNDPELLASRYPKRKRVEVRYFSSDNGSDSDASTDSETECVPMNKRARTRTARSSKPLPKHKVFPFMSLPAELRNKIYEECLPDRTQNLTTEDRDNSAIWFCSKQKSYQRSVKQLISLEDQELDNMQWGRYYRPYRPTGRGRGQPNHEESEISDAEAAEKTPKRLGLNILAVCKAIYREAAPMLYSEHLVFADTGALMAFASHLSPMSARLLRHIEIRIWISTRSRKSMGFAAMAMLAAKGATNINRLHINCEIGRFWSYCWREKARQQKVPKRVARKVYRECYLWLEAVGMKKGDARAGSRCWS</sequence>
<accession>A0A6A6EI93</accession>
<dbReference type="Pfam" id="PF24864">
    <property type="entry name" value="DUF7730"/>
    <property type="match status" value="1"/>
</dbReference>
<organism evidence="3 4">
    <name type="scientific">Zopfia rhizophila CBS 207.26</name>
    <dbReference type="NCBI Taxonomy" id="1314779"/>
    <lineage>
        <taxon>Eukaryota</taxon>
        <taxon>Fungi</taxon>
        <taxon>Dikarya</taxon>
        <taxon>Ascomycota</taxon>
        <taxon>Pezizomycotina</taxon>
        <taxon>Dothideomycetes</taxon>
        <taxon>Dothideomycetes incertae sedis</taxon>
        <taxon>Zopfiaceae</taxon>
        <taxon>Zopfia</taxon>
    </lineage>
</organism>
<evidence type="ECO:0000313" key="3">
    <source>
        <dbReference type="EMBL" id="KAF2191767.1"/>
    </source>
</evidence>
<proteinExistence type="predicted"/>
<dbReference type="AlphaFoldDB" id="A0A6A6EI93"/>